<keyword evidence="5" id="KW-1185">Reference proteome</keyword>
<gene>
    <name evidence="4" type="ORF">H8B17_19400</name>
</gene>
<sequence length="167" mass="19500">MNHNKETMEQKVVKKREDYNPGPRVGITFSTFDLLHAGHIMMLAEAKRQCDYLICGLQMDPTLDRPEKNKPTQTVVERYIQLRGCQYVDEIVPYSTEQDLEDILRSFKLDVRIVGDEYKDKDFTGRKYCEEKGIDLYFNSRDHRFSSSGLRRIVAEKEAEKNGNGKK</sequence>
<dbReference type="GO" id="GO:0016779">
    <property type="term" value="F:nucleotidyltransferase activity"/>
    <property type="evidence" value="ECO:0007669"/>
    <property type="project" value="UniProtKB-KW"/>
</dbReference>
<dbReference type="Proteomes" id="UP000606494">
    <property type="component" value="Unassembled WGS sequence"/>
</dbReference>
<evidence type="ECO:0000259" key="3">
    <source>
        <dbReference type="Pfam" id="PF01467"/>
    </source>
</evidence>
<accession>A0ABR7Y8X1</accession>
<dbReference type="NCBIfam" id="TIGR00125">
    <property type="entry name" value="cyt_tran_rel"/>
    <property type="match status" value="1"/>
</dbReference>
<proteinExistence type="predicted"/>
<protein>
    <submittedName>
        <fullName evidence="4">Adenylyltransferase/cytidyltransferase family protein</fullName>
    </submittedName>
</protein>
<dbReference type="RefSeq" id="WP_190310899.1">
    <property type="nucleotide sequence ID" value="NZ_JACNYK010000008.1"/>
</dbReference>
<feature type="domain" description="Cytidyltransferase-like" evidence="3">
    <location>
        <begin position="29"/>
        <end position="119"/>
    </location>
</feature>
<evidence type="ECO:0000313" key="4">
    <source>
        <dbReference type="EMBL" id="MBD1427751.1"/>
    </source>
</evidence>
<dbReference type="InterPro" id="IPR050385">
    <property type="entry name" value="Archaeal_FAD_synthase"/>
</dbReference>
<keyword evidence="2 4" id="KW-0548">Nucleotidyltransferase</keyword>
<dbReference type="SUPFAM" id="SSF52374">
    <property type="entry name" value="Nucleotidylyl transferase"/>
    <property type="match status" value="1"/>
</dbReference>
<dbReference type="InterPro" id="IPR014729">
    <property type="entry name" value="Rossmann-like_a/b/a_fold"/>
</dbReference>
<reference evidence="4 5" key="1">
    <citation type="submission" date="2020-08" db="EMBL/GenBank/DDBJ databases">
        <title>Sphingobacterium sp. DN00404 isolated from aquaculture water.</title>
        <authorList>
            <person name="Zhang M."/>
        </authorList>
    </citation>
    <scope>NUCLEOTIDE SEQUENCE [LARGE SCALE GENOMIC DNA]</scope>
    <source>
        <strain evidence="4 5">KCTC 32294</strain>
    </source>
</reference>
<dbReference type="PANTHER" id="PTHR43793:SF1">
    <property type="entry name" value="FAD SYNTHASE"/>
    <property type="match status" value="1"/>
</dbReference>
<evidence type="ECO:0000256" key="2">
    <source>
        <dbReference type="ARBA" id="ARBA00022695"/>
    </source>
</evidence>
<evidence type="ECO:0000313" key="5">
    <source>
        <dbReference type="Proteomes" id="UP000606494"/>
    </source>
</evidence>
<dbReference type="EMBL" id="JACNYK010000008">
    <property type="protein sequence ID" value="MBD1427751.1"/>
    <property type="molecule type" value="Genomic_DNA"/>
</dbReference>
<dbReference type="Gene3D" id="3.40.50.620">
    <property type="entry name" value="HUPs"/>
    <property type="match status" value="1"/>
</dbReference>
<keyword evidence="1" id="KW-0808">Transferase</keyword>
<dbReference type="PANTHER" id="PTHR43793">
    <property type="entry name" value="FAD SYNTHASE"/>
    <property type="match status" value="1"/>
</dbReference>
<comment type="caution">
    <text evidence="4">The sequence shown here is derived from an EMBL/GenBank/DDBJ whole genome shotgun (WGS) entry which is preliminary data.</text>
</comment>
<evidence type="ECO:0000256" key="1">
    <source>
        <dbReference type="ARBA" id="ARBA00022679"/>
    </source>
</evidence>
<dbReference type="Pfam" id="PF01467">
    <property type="entry name" value="CTP_transf_like"/>
    <property type="match status" value="1"/>
</dbReference>
<dbReference type="InterPro" id="IPR004821">
    <property type="entry name" value="Cyt_trans-like"/>
</dbReference>
<name>A0ABR7Y8X1_9SPHI</name>
<organism evidence="4 5">
    <name type="scientific">Sphingobacterium arenae</name>
    <dbReference type="NCBI Taxonomy" id="1280598"/>
    <lineage>
        <taxon>Bacteria</taxon>
        <taxon>Pseudomonadati</taxon>
        <taxon>Bacteroidota</taxon>
        <taxon>Sphingobacteriia</taxon>
        <taxon>Sphingobacteriales</taxon>
        <taxon>Sphingobacteriaceae</taxon>
        <taxon>Sphingobacterium</taxon>
    </lineage>
</organism>